<comment type="caution">
    <text evidence="2">The sequence shown here is derived from an EMBL/GenBank/DDBJ whole genome shotgun (WGS) entry which is preliminary data.</text>
</comment>
<evidence type="ECO:0000313" key="3">
    <source>
        <dbReference type="Proteomes" id="UP000265848"/>
    </source>
</evidence>
<dbReference type="InterPro" id="IPR052716">
    <property type="entry name" value="MOSC_domain"/>
</dbReference>
<dbReference type="PANTHER" id="PTHR36930:SF1">
    <property type="entry name" value="MOSC DOMAIN-CONTAINING PROTEIN"/>
    <property type="match status" value="1"/>
</dbReference>
<sequence length="244" mass="26386">MGRVAQIWRYPIKGIGAEPLESAALTSDRPLPGDRAWALLTGDAKDTGGWQKCNLFARGCNGPQLMAIMARTEGDVIHLSHPDAGALSVNPARDGKLLVEWLGGLWPADRPALGDLIRAPEEGMSDAPYACVSIIGTASLAALSEACGTDLDPRRFRGNLWIDGLAAWEELDWPGRRLKIGDAVLEVSERIDRCRATETNPATGERDINTLQVLRKTWGHIDFGVKARVITDGTVTLGQKAELL</sequence>
<dbReference type="GO" id="GO:0030170">
    <property type="term" value="F:pyridoxal phosphate binding"/>
    <property type="evidence" value="ECO:0007669"/>
    <property type="project" value="InterPro"/>
</dbReference>
<dbReference type="PROSITE" id="PS51340">
    <property type="entry name" value="MOSC"/>
    <property type="match status" value="1"/>
</dbReference>
<proteinExistence type="predicted"/>
<dbReference type="InterPro" id="IPR005302">
    <property type="entry name" value="MoCF_Sase_C"/>
</dbReference>
<dbReference type="AlphaFoldDB" id="A0A399JA06"/>
<dbReference type="SUPFAM" id="SSF50800">
    <property type="entry name" value="PK beta-barrel domain-like"/>
    <property type="match status" value="1"/>
</dbReference>
<dbReference type="OrthoDB" id="581532at2"/>
<protein>
    <submittedName>
        <fullName evidence="2">MOSC domain-containing protein</fullName>
    </submittedName>
</protein>
<gene>
    <name evidence="2" type="ORF">DL237_07565</name>
</gene>
<keyword evidence="3" id="KW-1185">Reference proteome</keyword>
<organism evidence="2 3">
    <name type="scientific">Pseudooceanicola sediminis</name>
    <dbReference type="NCBI Taxonomy" id="2211117"/>
    <lineage>
        <taxon>Bacteria</taxon>
        <taxon>Pseudomonadati</taxon>
        <taxon>Pseudomonadota</taxon>
        <taxon>Alphaproteobacteria</taxon>
        <taxon>Rhodobacterales</taxon>
        <taxon>Paracoccaceae</taxon>
        <taxon>Pseudooceanicola</taxon>
    </lineage>
</organism>
<accession>A0A399JA06</accession>
<evidence type="ECO:0000259" key="1">
    <source>
        <dbReference type="PROSITE" id="PS51340"/>
    </source>
</evidence>
<feature type="domain" description="MOSC" evidence="1">
    <location>
        <begin position="99"/>
        <end position="244"/>
    </location>
</feature>
<dbReference type="RefSeq" id="WP_119398443.1">
    <property type="nucleotide sequence ID" value="NZ_QWJJ01000005.1"/>
</dbReference>
<dbReference type="GO" id="GO:0003824">
    <property type="term" value="F:catalytic activity"/>
    <property type="evidence" value="ECO:0007669"/>
    <property type="project" value="InterPro"/>
</dbReference>
<dbReference type="GO" id="GO:0030151">
    <property type="term" value="F:molybdenum ion binding"/>
    <property type="evidence" value="ECO:0007669"/>
    <property type="project" value="InterPro"/>
</dbReference>
<dbReference type="InterPro" id="IPR005303">
    <property type="entry name" value="MOCOS_middle"/>
</dbReference>
<dbReference type="Proteomes" id="UP000265848">
    <property type="component" value="Unassembled WGS sequence"/>
</dbReference>
<dbReference type="Pfam" id="PF03473">
    <property type="entry name" value="MOSC"/>
    <property type="match status" value="1"/>
</dbReference>
<reference evidence="2 3" key="1">
    <citation type="submission" date="2018-08" db="EMBL/GenBank/DDBJ databases">
        <title>Pseudooceanicola sediminis CY03 in the family Rhodobacteracea.</title>
        <authorList>
            <person name="Zhang Y.-J."/>
        </authorList>
    </citation>
    <scope>NUCLEOTIDE SEQUENCE [LARGE SCALE GENOMIC DNA]</scope>
    <source>
        <strain evidence="2 3">CY03</strain>
    </source>
</reference>
<dbReference type="Gene3D" id="2.40.33.20">
    <property type="entry name" value="PK beta-barrel domain-like"/>
    <property type="match status" value="1"/>
</dbReference>
<evidence type="ECO:0000313" key="2">
    <source>
        <dbReference type="EMBL" id="RII39486.1"/>
    </source>
</evidence>
<dbReference type="InterPro" id="IPR011037">
    <property type="entry name" value="Pyrv_Knase-like_insert_dom_sf"/>
</dbReference>
<dbReference type="PANTHER" id="PTHR36930">
    <property type="entry name" value="METAL-SULFUR CLUSTER BIOSYNTHESIS PROTEINS YUAD-RELATED"/>
    <property type="match status" value="1"/>
</dbReference>
<name>A0A399JA06_9RHOB</name>
<dbReference type="EMBL" id="QWJJ01000005">
    <property type="protein sequence ID" value="RII39486.1"/>
    <property type="molecule type" value="Genomic_DNA"/>
</dbReference>
<dbReference type="Pfam" id="PF03476">
    <property type="entry name" value="MOSC_N"/>
    <property type="match status" value="1"/>
</dbReference>